<gene>
    <name evidence="2" type="ORF">OAUR00152_LOCUS40810</name>
</gene>
<dbReference type="AlphaFoldDB" id="A0A7S4K824"/>
<feature type="region of interest" description="Disordered" evidence="1">
    <location>
        <begin position="1"/>
        <end position="97"/>
    </location>
</feature>
<sequence length="213" mass="22618">MDLSADEPSVAGGADEDENENENGNDIDSFRRQLMSGWDDDEGNTADHDDDDEPAAPEEGAKVPEPAAAPAPAPPSYRLSSLFGSSPLPSDLSSASPNDTFAAAVRAVDANVDDDAVASHDALVVLSPSDPAELVAVRRLVQRFSSRKIIILVNSRLDPLPRELTDATVAYSMRPLVARAAKKPSPSTANNPLRREEEEEEEKGEQAKATASA</sequence>
<accession>A0A7S4K824</accession>
<feature type="compositionally biased region" description="Low complexity" evidence="1">
    <location>
        <begin position="79"/>
        <end position="97"/>
    </location>
</feature>
<feature type="compositionally biased region" description="Acidic residues" evidence="1">
    <location>
        <begin position="38"/>
        <end position="56"/>
    </location>
</feature>
<reference evidence="2" key="1">
    <citation type="submission" date="2021-01" db="EMBL/GenBank/DDBJ databases">
        <authorList>
            <person name="Corre E."/>
            <person name="Pelletier E."/>
            <person name="Niang G."/>
            <person name="Scheremetjew M."/>
            <person name="Finn R."/>
            <person name="Kale V."/>
            <person name="Holt S."/>
            <person name="Cochrane G."/>
            <person name="Meng A."/>
            <person name="Brown T."/>
            <person name="Cohen L."/>
        </authorList>
    </citation>
    <scope>NUCLEOTIDE SEQUENCE</scope>
    <source>
        <strain evidence="2">Isolate 1302-5</strain>
    </source>
</reference>
<evidence type="ECO:0008006" key="3">
    <source>
        <dbReference type="Google" id="ProtNLM"/>
    </source>
</evidence>
<dbReference type="EMBL" id="HBKQ01059790">
    <property type="protein sequence ID" value="CAE2286743.1"/>
    <property type="molecule type" value="Transcribed_RNA"/>
</dbReference>
<organism evidence="2">
    <name type="scientific">Odontella aurita</name>
    <dbReference type="NCBI Taxonomy" id="265563"/>
    <lineage>
        <taxon>Eukaryota</taxon>
        <taxon>Sar</taxon>
        <taxon>Stramenopiles</taxon>
        <taxon>Ochrophyta</taxon>
        <taxon>Bacillariophyta</taxon>
        <taxon>Mediophyceae</taxon>
        <taxon>Biddulphiophycidae</taxon>
        <taxon>Eupodiscales</taxon>
        <taxon>Odontellaceae</taxon>
        <taxon>Odontella</taxon>
    </lineage>
</organism>
<feature type="region of interest" description="Disordered" evidence="1">
    <location>
        <begin position="179"/>
        <end position="213"/>
    </location>
</feature>
<evidence type="ECO:0000256" key="1">
    <source>
        <dbReference type="SAM" id="MobiDB-lite"/>
    </source>
</evidence>
<feature type="compositionally biased region" description="Acidic residues" evidence="1">
    <location>
        <begin position="14"/>
        <end position="25"/>
    </location>
</feature>
<evidence type="ECO:0000313" key="2">
    <source>
        <dbReference type="EMBL" id="CAE2286743.1"/>
    </source>
</evidence>
<protein>
    <recommendedName>
        <fullName evidence="3">DUF1995 domain-containing protein</fullName>
    </recommendedName>
</protein>
<proteinExistence type="predicted"/>
<name>A0A7S4K824_9STRA</name>